<accession>A0A9P0Q8W4</accession>
<reference evidence="2" key="1">
    <citation type="submission" date="2022-03" db="EMBL/GenBank/DDBJ databases">
        <authorList>
            <person name="Sayadi A."/>
        </authorList>
    </citation>
    <scope>NUCLEOTIDE SEQUENCE</scope>
</reference>
<sequence length="102" mass="11589">MERHKRAVLVLSTCHTDDTVQVQRRGHVIHKPKAIIDYNRGKSSIDISDQMLQYCSTSHNSVVCCARKHVYQDLELISECCQQVNSAILNGHPQNVASRQVF</sequence>
<protein>
    <recommendedName>
        <fullName evidence="1">PiggyBac transposable element-derived protein domain-containing protein</fullName>
    </recommendedName>
</protein>
<gene>
    <name evidence="2" type="ORF">ACAOBT_LOCUS34837</name>
</gene>
<evidence type="ECO:0000313" key="2">
    <source>
        <dbReference type="EMBL" id="CAH2015579.1"/>
    </source>
</evidence>
<organism evidence="2 3">
    <name type="scientific">Acanthoscelides obtectus</name>
    <name type="common">Bean weevil</name>
    <name type="synonym">Bruchus obtectus</name>
    <dbReference type="NCBI Taxonomy" id="200917"/>
    <lineage>
        <taxon>Eukaryota</taxon>
        <taxon>Metazoa</taxon>
        <taxon>Ecdysozoa</taxon>
        <taxon>Arthropoda</taxon>
        <taxon>Hexapoda</taxon>
        <taxon>Insecta</taxon>
        <taxon>Pterygota</taxon>
        <taxon>Neoptera</taxon>
        <taxon>Endopterygota</taxon>
        <taxon>Coleoptera</taxon>
        <taxon>Polyphaga</taxon>
        <taxon>Cucujiformia</taxon>
        <taxon>Chrysomeloidea</taxon>
        <taxon>Chrysomelidae</taxon>
        <taxon>Bruchinae</taxon>
        <taxon>Bruchini</taxon>
        <taxon>Acanthoscelides</taxon>
    </lineage>
</organism>
<keyword evidence="3" id="KW-1185">Reference proteome</keyword>
<dbReference type="AlphaFoldDB" id="A0A9P0Q8W4"/>
<dbReference type="Proteomes" id="UP001152888">
    <property type="component" value="Unassembled WGS sequence"/>
</dbReference>
<evidence type="ECO:0000313" key="3">
    <source>
        <dbReference type="Proteomes" id="UP001152888"/>
    </source>
</evidence>
<dbReference type="Pfam" id="PF13843">
    <property type="entry name" value="DDE_Tnp_1_7"/>
    <property type="match status" value="1"/>
</dbReference>
<dbReference type="OrthoDB" id="6602143at2759"/>
<name>A0A9P0Q8W4_ACAOB</name>
<dbReference type="EMBL" id="CAKOFQ010008715">
    <property type="protein sequence ID" value="CAH2015579.1"/>
    <property type="molecule type" value="Genomic_DNA"/>
</dbReference>
<comment type="caution">
    <text evidence="2">The sequence shown here is derived from an EMBL/GenBank/DDBJ whole genome shotgun (WGS) entry which is preliminary data.</text>
</comment>
<feature type="domain" description="PiggyBac transposable element-derived protein" evidence="1">
    <location>
        <begin position="3"/>
        <end position="59"/>
    </location>
</feature>
<proteinExistence type="predicted"/>
<dbReference type="InterPro" id="IPR029526">
    <property type="entry name" value="PGBD"/>
</dbReference>
<evidence type="ECO:0000259" key="1">
    <source>
        <dbReference type="Pfam" id="PF13843"/>
    </source>
</evidence>